<name>A0A8H7V4V7_9FUNG</name>
<protein>
    <recommendedName>
        <fullName evidence="1">GCN5-related N-acetyltransferase Rv2170-like domain-containing protein</fullName>
    </recommendedName>
</protein>
<dbReference type="InterPro" id="IPR016181">
    <property type="entry name" value="Acyl_CoA_acyltransferase"/>
</dbReference>
<dbReference type="CDD" id="cd04301">
    <property type="entry name" value="NAT_SF"/>
    <property type="match status" value="1"/>
</dbReference>
<gene>
    <name evidence="2" type="ORF">INT47_005957</name>
</gene>
<dbReference type="OrthoDB" id="272266at2759"/>
<reference evidence="2" key="1">
    <citation type="submission" date="2020-12" db="EMBL/GenBank/DDBJ databases">
        <title>Metabolic potential, ecology and presence of endohyphal bacteria is reflected in genomic diversity of Mucoromycotina.</title>
        <authorList>
            <person name="Muszewska A."/>
            <person name="Okrasinska A."/>
            <person name="Steczkiewicz K."/>
            <person name="Drgas O."/>
            <person name="Orlowska M."/>
            <person name="Perlinska-Lenart U."/>
            <person name="Aleksandrzak-Piekarczyk T."/>
            <person name="Szatraj K."/>
            <person name="Zielenkiewicz U."/>
            <person name="Pilsyk S."/>
            <person name="Malc E."/>
            <person name="Mieczkowski P."/>
            <person name="Kruszewska J.S."/>
            <person name="Biernat P."/>
            <person name="Pawlowska J."/>
        </authorList>
    </citation>
    <scope>NUCLEOTIDE SEQUENCE</scope>
    <source>
        <strain evidence="2">WA0000017839</strain>
    </source>
</reference>
<dbReference type="Gene3D" id="3.40.630.30">
    <property type="match status" value="1"/>
</dbReference>
<accession>A0A8H7V4V7</accession>
<comment type="caution">
    <text evidence="2">The sequence shown here is derived from an EMBL/GenBank/DDBJ whole genome shotgun (WGS) entry which is preliminary data.</text>
</comment>
<evidence type="ECO:0000259" key="1">
    <source>
        <dbReference type="Pfam" id="PF08445"/>
    </source>
</evidence>
<dbReference type="InterPro" id="IPR053225">
    <property type="entry name" value="Acyl-CoA_N-acyltransferase"/>
</dbReference>
<evidence type="ECO:0000313" key="2">
    <source>
        <dbReference type="EMBL" id="KAG2205582.1"/>
    </source>
</evidence>
<dbReference type="AlphaFoldDB" id="A0A8H7V4V7"/>
<dbReference type="Pfam" id="PF08445">
    <property type="entry name" value="FR47"/>
    <property type="match status" value="1"/>
</dbReference>
<dbReference type="Proteomes" id="UP000603453">
    <property type="component" value="Unassembled WGS sequence"/>
</dbReference>
<proteinExistence type="predicted"/>
<dbReference type="PANTHER" id="PTHR20958">
    <property type="entry name" value="GLYCINE N-ACYLTRANSFERASE-LIKE PROTEIN"/>
    <property type="match status" value="1"/>
</dbReference>
<feature type="domain" description="GCN5-related N-acetyltransferase Rv2170-like" evidence="1">
    <location>
        <begin position="226"/>
        <end position="309"/>
    </location>
</feature>
<keyword evidence="3" id="KW-1185">Reference proteome</keyword>
<organism evidence="2 3">
    <name type="scientific">Mucor saturninus</name>
    <dbReference type="NCBI Taxonomy" id="64648"/>
    <lineage>
        <taxon>Eukaryota</taxon>
        <taxon>Fungi</taxon>
        <taxon>Fungi incertae sedis</taxon>
        <taxon>Mucoromycota</taxon>
        <taxon>Mucoromycotina</taxon>
        <taxon>Mucoromycetes</taxon>
        <taxon>Mucorales</taxon>
        <taxon>Mucorineae</taxon>
        <taxon>Mucoraceae</taxon>
        <taxon>Mucor</taxon>
    </lineage>
</organism>
<sequence length="326" mass="37584">MSVLHKFSLQKDYNQLKDYLAQHVPTTTMLLGWLLGTGFYETDRKGKCCIWTSHPDPFHCKDPVVWIFDSKHRTRVFVTSEVVLDLGTFTEEARELANCAVYKDKILPNYFVEPQLEILYNQSKEFLESAMRAFMEMHEGEVFLHGVNLLWSSVFHKLIDAQFEAPCFKFVKPASSLDLDGEMALPHDLKLTKLEHQDIQKVHSSNKVTYDIKYIEDCFRLSSAIRRVDNDELAAWTMTHRDFAVGALYVLPEYRRKGYADVILHDVCKQQVAFYKQAIPEKAADLYFSATVEYFNTPSANLFKKTGWVSLGLGRTWIAGSPVENK</sequence>
<dbReference type="EMBL" id="JAEPRD010000036">
    <property type="protein sequence ID" value="KAG2205582.1"/>
    <property type="molecule type" value="Genomic_DNA"/>
</dbReference>
<dbReference type="PANTHER" id="PTHR20958:SF6">
    <property type="entry name" value="GLYCINE N-ACYLTRANSFERASE-LIKE PROTEIN"/>
    <property type="match status" value="1"/>
</dbReference>
<dbReference type="GO" id="GO:0016747">
    <property type="term" value="F:acyltransferase activity, transferring groups other than amino-acyl groups"/>
    <property type="evidence" value="ECO:0007669"/>
    <property type="project" value="InterPro"/>
</dbReference>
<dbReference type="SUPFAM" id="SSF55729">
    <property type="entry name" value="Acyl-CoA N-acyltransferases (Nat)"/>
    <property type="match status" value="1"/>
</dbReference>
<evidence type="ECO:0000313" key="3">
    <source>
        <dbReference type="Proteomes" id="UP000603453"/>
    </source>
</evidence>
<dbReference type="InterPro" id="IPR013653">
    <property type="entry name" value="GCN5-like_dom"/>
</dbReference>